<sequence length="367" mass="40949">MNDQLRLKNGLLHIEKILDSTSYPNERKTINYWWKEIEGWKLISKSQKRRDQYKRKSVEEESQSNLMEGSNEKKHKFSFSGVSGATISKDFKVRGKALKREKRSSESLIYRPTVCSRLAYASLPGRVVTAAMAVALSELIVGFGEKDGQNHVDCEFHKYSNSEHFLNFINMSSAEPPPEALHFTGPPPEALLFTGPPPEALHFAGPPPEALHFIGPPPEALLFAGPPLEALHFAGPPPEALHFAGPPPEALLFAGPPPEALLFTGRCLRPCTSPDHHLRPCSSPDHHLRPCSSPNHHLRPCTSPDTHLRPCSSPDHHLRPCSSPDHHLRPCSSLDHHLRPCTLPDHHLRPCSSPGHRLTLEFCRITI</sequence>
<evidence type="ECO:0000313" key="2">
    <source>
        <dbReference type="Proteomes" id="UP000775213"/>
    </source>
</evidence>
<protein>
    <submittedName>
        <fullName evidence="1">Uncharacterized protein</fullName>
    </submittedName>
</protein>
<reference evidence="1 2" key="1">
    <citation type="journal article" date="2021" name="Hortic Res">
        <title>Chromosome-scale assembly of the Dendrobium chrysotoxum genome enhances the understanding of orchid evolution.</title>
        <authorList>
            <person name="Zhang Y."/>
            <person name="Zhang G.Q."/>
            <person name="Zhang D."/>
            <person name="Liu X.D."/>
            <person name="Xu X.Y."/>
            <person name="Sun W.H."/>
            <person name="Yu X."/>
            <person name="Zhu X."/>
            <person name="Wang Z.W."/>
            <person name="Zhao X."/>
            <person name="Zhong W.Y."/>
            <person name="Chen H."/>
            <person name="Yin W.L."/>
            <person name="Huang T."/>
            <person name="Niu S.C."/>
            <person name="Liu Z.J."/>
        </authorList>
    </citation>
    <scope>NUCLEOTIDE SEQUENCE [LARGE SCALE GENOMIC DNA]</scope>
    <source>
        <strain evidence="1">Lindl</strain>
    </source>
</reference>
<evidence type="ECO:0000313" key="1">
    <source>
        <dbReference type="EMBL" id="KAH0460224.1"/>
    </source>
</evidence>
<dbReference type="EMBL" id="JAGFBR010000010">
    <property type="protein sequence ID" value="KAH0460224.1"/>
    <property type="molecule type" value="Genomic_DNA"/>
</dbReference>
<name>A0AAV7GWQ7_DENCH</name>
<proteinExistence type="predicted"/>
<accession>A0AAV7GWQ7</accession>
<keyword evidence="2" id="KW-1185">Reference proteome</keyword>
<gene>
    <name evidence="1" type="ORF">IEQ34_010887</name>
</gene>
<dbReference type="Proteomes" id="UP000775213">
    <property type="component" value="Unassembled WGS sequence"/>
</dbReference>
<comment type="caution">
    <text evidence="1">The sequence shown here is derived from an EMBL/GenBank/DDBJ whole genome shotgun (WGS) entry which is preliminary data.</text>
</comment>
<organism evidence="1 2">
    <name type="scientific">Dendrobium chrysotoxum</name>
    <name type="common">Orchid</name>
    <dbReference type="NCBI Taxonomy" id="161865"/>
    <lineage>
        <taxon>Eukaryota</taxon>
        <taxon>Viridiplantae</taxon>
        <taxon>Streptophyta</taxon>
        <taxon>Embryophyta</taxon>
        <taxon>Tracheophyta</taxon>
        <taxon>Spermatophyta</taxon>
        <taxon>Magnoliopsida</taxon>
        <taxon>Liliopsida</taxon>
        <taxon>Asparagales</taxon>
        <taxon>Orchidaceae</taxon>
        <taxon>Epidendroideae</taxon>
        <taxon>Malaxideae</taxon>
        <taxon>Dendrobiinae</taxon>
        <taxon>Dendrobium</taxon>
    </lineage>
</organism>
<dbReference type="AlphaFoldDB" id="A0AAV7GWQ7"/>